<feature type="domain" description="Mechanosensitive ion channel MscS" evidence="8">
    <location>
        <begin position="124"/>
        <end position="186"/>
    </location>
</feature>
<feature type="transmembrane region" description="Helical" evidence="7">
    <location>
        <begin position="38"/>
        <end position="58"/>
    </location>
</feature>
<name>A0A4Y6PN54_PERCE</name>
<accession>A0A4Y6PN54</accession>
<dbReference type="Pfam" id="PF00924">
    <property type="entry name" value="MS_channel_2nd"/>
    <property type="match status" value="1"/>
</dbReference>
<evidence type="ECO:0000256" key="6">
    <source>
        <dbReference type="ARBA" id="ARBA00023136"/>
    </source>
</evidence>
<dbReference type="InterPro" id="IPR010920">
    <property type="entry name" value="LSM_dom_sf"/>
</dbReference>
<evidence type="ECO:0000256" key="1">
    <source>
        <dbReference type="ARBA" id="ARBA00004651"/>
    </source>
</evidence>
<dbReference type="RefSeq" id="WP_141195945.1">
    <property type="nucleotide sequence ID" value="NZ_CP041186.1"/>
</dbReference>
<evidence type="ECO:0000256" key="2">
    <source>
        <dbReference type="ARBA" id="ARBA00008017"/>
    </source>
</evidence>
<evidence type="ECO:0000256" key="3">
    <source>
        <dbReference type="ARBA" id="ARBA00022475"/>
    </source>
</evidence>
<dbReference type="InterPro" id="IPR011066">
    <property type="entry name" value="MscS_channel_C_sf"/>
</dbReference>
<dbReference type="InterPro" id="IPR045275">
    <property type="entry name" value="MscS_archaea/bacteria_type"/>
</dbReference>
<protein>
    <submittedName>
        <fullName evidence="9">Mechanosensitive ion channel</fullName>
    </submittedName>
</protein>
<evidence type="ECO:0000313" key="10">
    <source>
        <dbReference type="Proteomes" id="UP000315995"/>
    </source>
</evidence>
<dbReference type="OrthoDB" id="9784565at2"/>
<comment type="similarity">
    <text evidence="2">Belongs to the MscS (TC 1.A.23) family.</text>
</comment>
<dbReference type="AlphaFoldDB" id="A0A4Y6PN54"/>
<evidence type="ECO:0000256" key="5">
    <source>
        <dbReference type="ARBA" id="ARBA00022989"/>
    </source>
</evidence>
<organism evidence="9 10">
    <name type="scientific">Persicimonas caeni</name>
    <dbReference type="NCBI Taxonomy" id="2292766"/>
    <lineage>
        <taxon>Bacteria</taxon>
        <taxon>Deltaproteobacteria</taxon>
        <taxon>Bradymonadales</taxon>
        <taxon>Bradymonadaceae</taxon>
        <taxon>Persicimonas</taxon>
    </lineage>
</organism>
<sequence length="298" mass="32788">MGTGTGDAMFTHMTAYALLAQATPEAQAVIQTLQMINLGKVLTAAVIIALAYGLNHLVDNTIERFSEGVARRRLVLKKLSSFAKLSIFVAASFLVVVTFLAGKEEVLLGVMGTLGLAVGFALKDTASSIMAGILILVDRPFGVGDRIYFGEVYGEVKEIGLRAVRVRTPGDEMVSIPNNKFLTEAVASANAGSLDMLVGMQFYIAVTEDFQLAKKLVYEACVTSKYVFLERPVNILIEDVARDSAFTTVITCKAYVIDTRFEKDFITDVTERVKRMFRKHDIQAPYAREMMVEEPERC</sequence>
<dbReference type="InterPro" id="IPR006685">
    <property type="entry name" value="MscS_channel_2nd"/>
</dbReference>
<reference evidence="9 10" key="1">
    <citation type="submission" date="2019-06" db="EMBL/GenBank/DDBJ databases">
        <title>Persicimonas caeni gen. nov., sp. nov., a predatory bacterium isolated from solar saltern.</title>
        <authorList>
            <person name="Wang S."/>
        </authorList>
    </citation>
    <scope>NUCLEOTIDE SEQUENCE [LARGE SCALE GENOMIC DNA]</scope>
    <source>
        <strain evidence="9 10">YN101</strain>
    </source>
</reference>
<dbReference type="SUPFAM" id="SSF82689">
    <property type="entry name" value="Mechanosensitive channel protein MscS (YggB), C-terminal domain"/>
    <property type="match status" value="1"/>
</dbReference>
<evidence type="ECO:0000313" key="9">
    <source>
        <dbReference type="EMBL" id="QDG49447.1"/>
    </source>
</evidence>
<comment type="subcellular location">
    <subcellularLocation>
        <location evidence="1">Cell membrane</location>
        <topology evidence="1">Multi-pass membrane protein</topology>
    </subcellularLocation>
</comment>
<evidence type="ECO:0000256" key="7">
    <source>
        <dbReference type="SAM" id="Phobius"/>
    </source>
</evidence>
<dbReference type="Gene3D" id="1.10.287.1260">
    <property type="match status" value="1"/>
</dbReference>
<keyword evidence="5 7" id="KW-1133">Transmembrane helix</keyword>
<dbReference type="EMBL" id="CP041186">
    <property type="protein sequence ID" value="QDG49447.1"/>
    <property type="molecule type" value="Genomic_DNA"/>
</dbReference>
<evidence type="ECO:0000259" key="8">
    <source>
        <dbReference type="Pfam" id="PF00924"/>
    </source>
</evidence>
<dbReference type="PANTHER" id="PTHR30221">
    <property type="entry name" value="SMALL-CONDUCTANCE MECHANOSENSITIVE CHANNEL"/>
    <property type="match status" value="1"/>
</dbReference>
<accession>A0A5B8Y0K0</accession>
<dbReference type="SUPFAM" id="SSF82861">
    <property type="entry name" value="Mechanosensitive channel protein MscS (YggB), transmembrane region"/>
    <property type="match status" value="1"/>
</dbReference>
<keyword evidence="10" id="KW-1185">Reference proteome</keyword>
<keyword evidence="3" id="KW-1003">Cell membrane</keyword>
<keyword evidence="6 7" id="KW-0472">Membrane</keyword>
<proteinExistence type="inferred from homology"/>
<gene>
    <name evidence="9" type="ORF">FIV42_01445</name>
</gene>
<dbReference type="InterPro" id="IPR023408">
    <property type="entry name" value="MscS_beta-dom_sf"/>
</dbReference>
<dbReference type="Proteomes" id="UP000315995">
    <property type="component" value="Chromosome"/>
</dbReference>
<dbReference type="InterPro" id="IPR011014">
    <property type="entry name" value="MscS_channel_TM-2"/>
</dbReference>
<dbReference type="SUPFAM" id="SSF50182">
    <property type="entry name" value="Sm-like ribonucleoproteins"/>
    <property type="match status" value="1"/>
</dbReference>
<keyword evidence="4 7" id="KW-0812">Transmembrane</keyword>
<dbReference type="GO" id="GO:0008381">
    <property type="term" value="F:mechanosensitive monoatomic ion channel activity"/>
    <property type="evidence" value="ECO:0007669"/>
    <property type="project" value="InterPro"/>
</dbReference>
<dbReference type="PANTHER" id="PTHR30221:SF1">
    <property type="entry name" value="SMALL-CONDUCTANCE MECHANOSENSITIVE CHANNEL"/>
    <property type="match status" value="1"/>
</dbReference>
<evidence type="ECO:0000256" key="4">
    <source>
        <dbReference type="ARBA" id="ARBA00022692"/>
    </source>
</evidence>
<dbReference type="Gene3D" id="2.30.30.60">
    <property type="match status" value="1"/>
</dbReference>
<dbReference type="GO" id="GO:0005886">
    <property type="term" value="C:plasma membrane"/>
    <property type="evidence" value="ECO:0007669"/>
    <property type="project" value="UniProtKB-SubCell"/>
</dbReference>
<feature type="transmembrane region" description="Helical" evidence="7">
    <location>
        <begin position="79"/>
        <end position="100"/>
    </location>
</feature>